<proteinExistence type="predicted"/>
<keyword evidence="2" id="KW-1185">Reference proteome</keyword>
<keyword evidence="1" id="KW-0969">Cilium</keyword>
<dbReference type="SUPFAM" id="SSF160214">
    <property type="entry name" value="FlaG-like"/>
    <property type="match status" value="1"/>
</dbReference>
<sequence length="132" mass="15152">MVNSIKQVAGINEINKIKRIPDKEILQKDTNSIDTTSYNKEIKTKTDVGTNLENTRGYDNKKLYEAVEEANKYLFKDDDHFEFQIHEGTGRIMVKLVDNESEEVIKEIPPEKILDLVASIWDLVGILVDERG</sequence>
<keyword evidence="1" id="KW-0966">Cell projection</keyword>
<dbReference type="RefSeq" id="WP_135271225.1">
    <property type="nucleotide sequence ID" value="NZ_SRIB01000008.1"/>
</dbReference>
<dbReference type="Pfam" id="PF03646">
    <property type="entry name" value="FlaG"/>
    <property type="match status" value="1"/>
</dbReference>
<dbReference type="InterPro" id="IPR035924">
    <property type="entry name" value="FlaG-like_sf"/>
</dbReference>
<protein>
    <submittedName>
        <fullName evidence="1">Flagellar protein FlaG</fullName>
    </submittedName>
</protein>
<dbReference type="OrthoDB" id="9799867at2"/>
<evidence type="ECO:0000313" key="2">
    <source>
        <dbReference type="Proteomes" id="UP000298381"/>
    </source>
</evidence>
<comment type="caution">
    <text evidence="1">The sequence shown here is derived from an EMBL/GenBank/DDBJ whole genome shotgun (WGS) entry which is preliminary data.</text>
</comment>
<keyword evidence="1" id="KW-0282">Flagellum</keyword>
<organism evidence="1 2">
    <name type="scientific">Soehngenia longivitae</name>
    <dbReference type="NCBI Taxonomy" id="2562294"/>
    <lineage>
        <taxon>Bacteria</taxon>
        <taxon>Bacillati</taxon>
        <taxon>Bacillota</taxon>
        <taxon>Tissierellia</taxon>
        <taxon>Tissierellales</taxon>
        <taxon>Tissierellaceae</taxon>
        <taxon>Soehngenia</taxon>
    </lineage>
</organism>
<name>A0A4Z0D5B8_9FIRM</name>
<gene>
    <name evidence="1" type="ORF">E4100_06505</name>
</gene>
<dbReference type="EMBL" id="SRIB01000008">
    <property type="protein sequence ID" value="TFZ39909.1"/>
    <property type="molecule type" value="Genomic_DNA"/>
</dbReference>
<dbReference type="Proteomes" id="UP000298381">
    <property type="component" value="Unassembled WGS sequence"/>
</dbReference>
<evidence type="ECO:0000313" key="1">
    <source>
        <dbReference type="EMBL" id="TFZ39909.1"/>
    </source>
</evidence>
<dbReference type="InterPro" id="IPR005186">
    <property type="entry name" value="FlaG"/>
</dbReference>
<dbReference type="Gene3D" id="3.30.160.170">
    <property type="entry name" value="FlaG-like"/>
    <property type="match status" value="1"/>
</dbReference>
<dbReference type="AlphaFoldDB" id="A0A4Z0D5B8"/>
<dbReference type="PANTHER" id="PTHR37166">
    <property type="entry name" value="PROTEIN FLAG"/>
    <property type="match status" value="1"/>
</dbReference>
<reference evidence="1 2" key="1">
    <citation type="submission" date="2019-03" db="EMBL/GenBank/DDBJ databases">
        <title>Draft genome sequence data and analysis of a Fermenting Bacterium, Soehngenia longevitae strain 1933PT, isolated from petroleum reservoir in Azerbaijan.</title>
        <authorList>
            <person name="Grouzdev D.S."/>
            <person name="Bidzhieva S.K."/>
            <person name="Sokolova D.S."/>
            <person name="Tourova T.P."/>
            <person name="Poltaraus A.B."/>
            <person name="Nazina T.N."/>
        </authorList>
    </citation>
    <scope>NUCLEOTIDE SEQUENCE [LARGE SCALE GENOMIC DNA]</scope>
    <source>
        <strain evidence="1 2">1933P</strain>
    </source>
</reference>
<dbReference type="PANTHER" id="PTHR37166:SF1">
    <property type="entry name" value="PROTEIN FLAG"/>
    <property type="match status" value="1"/>
</dbReference>
<accession>A0A4Z0D5B8</accession>